<dbReference type="AlphaFoldDB" id="A0A7Y0Q488"/>
<evidence type="ECO:0000256" key="1">
    <source>
        <dbReference type="ARBA" id="ARBA00009670"/>
    </source>
</evidence>
<accession>A0A7Y0Q488</accession>
<feature type="transmembrane region" description="Helical" evidence="2">
    <location>
        <begin position="477"/>
        <end position="499"/>
    </location>
</feature>
<feature type="domain" description="ABC1 atypical kinase-like" evidence="3">
    <location>
        <begin position="76"/>
        <end position="321"/>
    </location>
</feature>
<dbReference type="Proteomes" id="UP000533476">
    <property type="component" value="Unassembled WGS sequence"/>
</dbReference>
<keyword evidence="2" id="KW-0812">Transmembrane</keyword>
<dbReference type="EMBL" id="JABBVZ010000036">
    <property type="protein sequence ID" value="NMP22984.1"/>
    <property type="molecule type" value="Genomic_DNA"/>
</dbReference>
<gene>
    <name evidence="4" type="ORF">HIJ39_11560</name>
</gene>
<comment type="caution">
    <text evidence="4">The sequence shown here is derived from an EMBL/GenBank/DDBJ whole genome shotgun (WGS) entry which is preliminary data.</text>
</comment>
<reference evidence="4 5" key="1">
    <citation type="submission" date="2020-04" db="EMBL/GenBank/DDBJ databases">
        <authorList>
            <person name="Zhang R."/>
            <person name="Schippers A."/>
        </authorList>
    </citation>
    <scope>NUCLEOTIDE SEQUENCE [LARGE SCALE GENOMIC DNA]</scope>
    <source>
        <strain evidence="4 5">DSM 109850</strain>
    </source>
</reference>
<sequence length="536" mass="60027">MAHHGLIMASDTLGLSRYLSLGRRIRADRLPEVDADWPERVRLVLADLGPTYVKLGQLASIRPDILPHALVRSLERLQDDVPPFPFSEVRTTLERAWGQPVDQVVAWIDKEPMAAASIGQVHPARLYDGREVVIKVRRPGIREQAEADFDILRAIAQSAENRTTWGKQYGLSDLVEEIVDTMRDELDFSIEAQNTETAKKHARDNGRVRIPEVIWDLSRSDVLVLQSIMGIKISDRAALIEAGRDLPDVAHEYVHALYQQIFLDGFFHADPHPGNVHVDDEGRLIFLDWGLVGTFSHDMRRHSVELVLGMVRGNADEVTEALVSIGSAGDHVNRRALLRDVERLRRRYYETQLKDFQLGQAMSDLFSVAQRHRLRIPPEYMLLAKTAVTADGVVRGIDPDFSLLEMGKPLAGELLWNRLNPQNWLPGAVREAGKIGQSVTALPGEVERALKTLSRGEIRIVLEHKNLDKILGHWEMLINRVAMAFLLGAVILGTALVVHRNHLDQLAGIPIGEYAFFLAVALGIWAAIGAVRRGKL</sequence>
<keyword evidence="2" id="KW-0472">Membrane</keyword>
<feature type="transmembrane region" description="Helical" evidence="2">
    <location>
        <begin position="511"/>
        <end position="531"/>
    </location>
</feature>
<comment type="similarity">
    <text evidence="1">Belongs to the protein kinase superfamily. ADCK protein kinase family.</text>
</comment>
<evidence type="ECO:0000313" key="4">
    <source>
        <dbReference type="EMBL" id="NMP22984.1"/>
    </source>
</evidence>
<dbReference type="Pfam" id="PF03109">
    <property type="entry name" value="ABC1"/>
    <property type="match status" value="1"/>
</dbReference>
<dbReference type="InterPro" id="IPR004147">
    <property type="entry name" value="ABC1_dom"/>
</dbReference>
<keyword evidence="4" id="KW-0808">Transferase</keyword>
<keyword evidence="5" id="KW-1185">Reference proteome</keyword>
<evidence type="ECO:0000313" key="5">
    <source>
        <dbReference type="Proteomes" id="UP000533476"/>
    </source>
</evidence>
<evidence type="ECO:0000256" key="2">
    <source>
        <dbReference type="SAM" id="Phobius"/>
    </source>
</evidence>
<protein>
    <submittedName>
        <fullName evidence="4">AarF/ABC1/UbiB kinase family protein</fullName>
    </submittedName>
</protein>
<dbReference type="InterPro" id="IPR011009">
    <property type="entry name" value="Kinase-like_dom_sf"/>
</dbReference>
<keyword evidence="2" id="KW-1133">Transmembrane helix</keyword>
<dbReference type="CDD" id="cd05121">
    <property type="entry name" value="ABC1_ADCK3-like"/>
    <property type="match status" value="1"/>
</dbReference>
<evidence type="ECO:0000259" key="3">
    <source>
        <dbReference type="Pfam" id="PF03109"/>
    </source>
</evidence>
<dbReference type="PANTHER" id="PTHR10566:SF113">
    <property type="entry name" value="PROTEIN ACTIVITY OF BC1 COMPLEX KINASE 7, CHLOROPLASTIC"/>
    <property type="match status" value="1"/>
</dbReference>
<proteinExistence type="inferred from homology"/>
<dbReference type="InterPro" id="IPR050154">
    <property type="entry name" value="UbiB_kinase"/>
</dbReference>
<dbReference type="SUPFAM" id="SSF56112">
    <property type="entry name" value="Protein kinase-like (PK-like)"/>
    <property type="match status" value="1"/>
</dbReference>
<name>A0A7Y0Q488_9FIRM</name>
<organism evidence="4 5">
    <name type="scientific">Sulfobacillus harzensis</name>
    <dbReference type="NCBI Taxonomy" id="2729629"/>
    <lineage>
        <taxon>Bacteria</taxon>
        <taxon>Bacillati</taxon>
        <taxon>Bacillota</taxon>
        <taxon>Clostridia</taxon>
        <taxon>Eubacteriales</taxon>
        <taxon>Clostridiales Family XVII. Incertae Sedis</taxon>
        <taxon>Sulfobacillus</taxon>
    </lineage>
</organism>
<keyword evidence="4" id="KW-0418">Kinase</keyword>
<dbReference type="GO" id="GO:0016301">
    <property type="term" value="F:kinase activity"/>
    <property type="evidence" value="ECO:0007669"/>
    <property type="project" value="UniProtKB-KW"/>
</dbReference>
<dbReference type="PANTHER" id="PTHR10566">
    <property type="entry name" value="CHAPERONE-ACTIVITY OF BC1 COMPLEX CABC1 -RELATED"/>
    <property type="match status" value="1"/>
</dbReference>